<dbReference type="GO" id="GO:0003677">
    <property type="term" value="F:DNA binding"/>
    <property type="evidence" value="ECO:0007669"/>
    <property type="project" value="InterPro"/>
</dbReference>
<feature type="domain" description="BRCT" evidence="4">
    <location>
        <begin position="249"/>
        <end position="340"/>
    </location>
</feature>
<dbReference type="Proteomes" id="UP000591071">
    <property type="component" value="Unassembled WGS sequence"/>
</dbReference>
<dbReference type="Pfam" id="PF00533">
    <property type="entry name" value="BRCT"/>
    <property type="match status" value="1"/>
</dbReference>
<dbReference type="EMBL" id="JABAFG010000021">
    <property type="protein sequence ID" value="NME29143.1"/>
    <property type="molecule type" value="Genomic_DNA"/>
</dbReference>
<evidence type="ECO:0000256" key="2">
    <source>
        <dbReference type="ARBA" id="ARBA00022801"/>
    </source>
</evidence>
<keyword evidence="2" id="KW-0378">Hydrolase</keyword>
<dbReference type="FunFam" id="3.30.420.10:FF:000045">
    <property type="entry name" value="3'-5' exonuclease DinG"/>
    <property type="match status" value="1"/>
</dbReference>
<dbReference type="SMART" id="SM00479">
    <property type="entry name" value="EXOIII"/>
    <property type="match status" value="1"/>
</dbReference>
<evidence type="ECO:0000313" key="9">
    <source>
        <dbReference type="Proteomes" id="UP001605989"/>
    </source>
</evidence>
<dbReference type="InterPro" id="IPR006054">
    <property type="entry name" value="DnaQ"/>
</dbReference>
<protein>
    <submittedName>
        <fullName evidence="6 7">Exonuclease</fullName>
    </submittedName>
</protein>
<dbReference type="CDD" id="cd06127">
    <property type="entry name" value="DEDDh"/>
    <property type="match status" value="1"/>
</dbReference>
<keyword evidence="3 7" id="KW-0269">Exonuclease</keyword>
<dbReference type="InterPro" id="IPR001357">
    <property type="entry name" value="BRCT_dom"/>
</dbReference>
<evidence type="ECO:0000259" key="4">
    <source>
        <dbReference type="SMART" id="SM00292"/>
    </source>
</evidence>
<keyword evidence="9" id="KW-1185">Reference proteome</keyword>
<dbReference type="CDD" id="cd17748">
    <property type="entry name" value="BRCT_DNA_ligase_like"/>
    <property type="match status" value="1"/>
</dbReference>
<dbReference type="GO" id="GO:0008408">
    <property type="term" value="F:3'-5' exonuclease activity"/>
    <property type="evidence" value="ECO:0007669"/>
    <property type="project" value="TreeGrafter"/>
</dbReference>
<dbReference type="AlphaFoldDB" id="A0A848C3M9"/>
<dbReference type="OrthoDB" id="9810135at2"/>
<dbReference type="Pfam" id="PF00929">
    <property type="entry name" value="RNase_T"/>
    <property type="match status" value="1"/>
</dbReference>
<reference evidence="6 9" key="2">
    <citation type="submission" date="2024-10" db="EMBL/GenBank/DDBJ databases">
        <authorList>
            <person name="Sang B.-I."/>
            <person name="Prabhaharan D."/>
        </authorList>
    </citation>
    <scope>NUCLEOTIDE SEQUENCE [LARGE SCALE GENOMIC DNA]</scope>
    <source>
        <strain evidence="6 9">MH</strain>
    </source>
</reference>
<evidence type="ECO:0000313" key="7">
    <source>
        <dbReference type="EMBL" id="NME29143.1"/>
    </source>
</evidence>
<evidence type="ECO:0000256" key="3">
    <source>
        <dbReference type="ARBA" id="ARBA00022839"/>
    </source>
</evidence>
<comment type="caution">
    <text evidence="7">The sequence shown here is derived from an EMBL/GenBank/DDBJ whole genome shotgun (WGS) entry which is preliminary data.</text>
</comment>
<dbReference type="SUPFAM" id="SSF52113">
    <property type="entry name" value="BRCT domain"/>
    <property type="match status" value="1"/>
</dbReference>
<dbReference type="GO" id="GO:0006260">
    <property type="term" value="P:DNA replication"/>
    <property type="evidence" value="ECO:0007669"/>
    <property type="project" value="InterPro"/>
</dbReference>
<accession>A0A848C3M9</accession>
<evidence type="ECO:0000259" key="5">
    <source>
        <dbReference type="SMART" id="SM00479"/>
    </source>
</evidence>
<dbReference type="RefSeq" id="WP_113855067.1">
    <property type="nucleotide sequence ID" value="NZ_CP011940.1"/>
</dbReference>
<dbReference type="NCBIfam" id="TIGR00573">
    <property type="entry name" value="dnaq"/>
    <property type="match status" value="1"/>
</dbReference>
<dbReference type="PANTHER" id="PTHR30231">
    <property type="entry name" value="DNA POLYMERASE III SUBUNIT EPSILON"/>
    <property type="match status" value="1"/>
</dbReference>
<dbReference type="GO" id="GO:0003887">
    <property type="term" value="F:DNA-directed DNA polymerase activity"/>
    <property type="evidence" value="ECO:0007669"/>
    <property type="project" value="InterPro"/>
</dbReference>
<dbReference type="InterPro" id="IPR013520">
    <property type="entry name" value="Ribonucl_H"/>
</dbReference>
<keyword evidence="1" id="KW-0540">Nuclease</keyword>
<dbReference type="SUPFAM" id="SSF53098">
    <property type="entry name" value="Ribonuclease H-like"/>
    <property type="match status" value="1"/>
</dbReference>
<proteinExistence type="predicted"/>
<dbReference type="KEGG" id="mhw:ACT01_00840"/>
<dbReference type="EMBL" id="JBIEKR010000008">
    <property type="protein sequence ID" value="MFG6273474.1"/>
    <property type="molecule type" value="Genomic_DNA"/>
</dbReference>
<dbReference type="InterPro" id="IPR012337">
    <property type="entry name" value="RNaseH-like_sf"/>
</dbReference>
<evidence type="ECO:0000256" key="1">
    <source>
        <dbReference type="ARBA" id="ARBA00022722"/>
    </source>
</evidence>
<dbReference type="InterPro" id="IPR036420">
    <property type="entry name" value="BRCT_dom_sf"/>
</dbReference>
<reference evidence="7 8" key="1">
    <citation type="submission" date="2020-04" db="EMBL/GenBank/DDBJ databases">
        <authorList>
            <person name="Hitch T.C.A."/>
            <person name="Wylensek D."/>
            <person name="Clavel T."/>
        </authorList>
    </citation>
    <scope>NUCLEOTIDE SEQUENCE [LARGE SCALE GENOMIC DNA]</scope>
    <source>
        <strain evidence="7 8">Oil-RF-744-FAT-WT-6-1</strain>
    </source>
</reference>
<evidence type="ECO:0000313" key="6">
    <source>
        <dbReference type="EMBL" id="MFG6273474.1"/>
    </source>
</evidence>
<dbReference type="Gene3D" id="3.30.420.10">
    <property type="entry name" value="Ribonuclease H-like superfamily/Ribonuclease H"/>
    <property type="match status" value="1"/>
</dbReference>
<name>A0A848C3M9_9FIRM</name>
<sequence length="342" mass="39056">MFNIFKKKDKVVISLTSSPKEPKESEKLEESKKYIRHKGISLLSLPDNYIVLDLETTGYNPHFDEIIEVACIRYSGSEKIDSFHSYVQPTPYGDDSIHYVDDFITKLTGITDDMLVTAPKFKDIANELYDYLGDSVIVGHNVNFDINFLYDNFLKCLGCEFKNDYLDTMRLSRIALPDLPHHRLKDLKEYFSIDGVQHRALNDCQITHTVLSKLLDYIQENNVDLERYLHPKRFDLTSLTGDVTLNDPSNPLYGKHCVFTGKLQRFVRKDAAQIVCNIGGCCDNSVTKKTNFLIIGGLDDIPLVKDGKSTKMKKAEKLILDGQDLKILSESTFYDLIEDSIK</sequence>
<dbReference type="PANTHER" id="PTHR30231:SF4">
    <property type="entry name" value="PROTEIN NEN2"/>
    <property type="match status" value="1"/>
</dbReference>
<organism evidence="7 8">
    <name type="scientific">Megasphaera hexanoica</name>
    <dbReference type="NCBI Taxonomy" id="1675036"/>
    <lineage>
        <taxon>Bacteria</taxon>
        <taxon>Bacillati</taxon>
        <taxon>Bacillota</taxon>
        <taxon>Negativicutes</taxon>
        <taxon>Veillonellales</taxon>
        <taxon>Veillonellaceae</taxon>
        <taxon>Megasphaera</taxon>
    </lineage>
</organism>
<dbReference type="Proteomes" id="UP001605989">
    <property type="component" value="Unassembled WGS sequence"/>
</dbReference>
<dbReference type="Gene3D" id="3.40.50.10190">
    <property type="entry name" value="BRCT domain"/>
    <property type="match status" value="1"/>
</dbReference>
<gene>
    <name evidence="6" type="ORF">ACGTZG_09765</name>
    <name evidence="7" type="ORF">HF872_11015</name>
</gene>
<dbReference type="InterPro" id="IPR036397">
    <property type="entry name" value="RNaseH_sf"/>
</dbReference>
<dbReference type="SMART" id="SM00292">
    <property type="entry name" value="BRCT"/>
    <property type="match status" value="1"/>
</dbReference>
<evidence type="ECO:0000313" key="8">
    <source>
        <dbReference type="Proteomes" id="UP000591071"/>
    </source>
</evidence>
<feature type="domain" description="Exonuclease" evidence="5">
    <location>
        <begin position="48"/>
        <end position="220"/>
    </location>
</feature>